<evidence type="ECO:0000256" key="1">
    <source>
        <dbReference type="ARBA" id="ARBA00023015"/>
    </source>
</evidence>
<accession>A0A396JSV6</accession>
<comment type="caution">
    <text evidence="6">The sequence shown here is derived from an EMBL/GenBank/DDBJ whole genome shotgun (WGS) entry which is preliminary data.</text>
</comment>
<dbReference type="AlphaFoldDB" id="A0A396JSV6"/>
<evidence type="ECO:0000313" key="7">
    <source>
        <dbReference type="Proteomes" id="UP000265566"/>
    </source>
</evidence>
<dbReference type="Gene3D" id="2.170.150.80">
    <property type="entry name" value="NAC domain"/>
    <property type="match status" value="1"/>
</dbReference>
<dbReference type="InterPro" id="IPR044799">
    <property type="entry name" value="SOG1-like"/>
</dbReference>
<dbReference type="PANTHER" id="PTHR31079:SF45">
    <property type="entry name" value="NAC TRANSCRIPTION FACTOR-LIKE PROTEIN"/>
    <property type="match status" value="1"/>
</dbReference>
<name>A0A396JSV6_MEDTR</name>
<dbReference type="PANTHER" id="PTHR31079">
    <property type="entry name" value="NAC DOMAIN-CONTAINING PROTEIN 73"/>
    <property type="match status" value="1"/>
</dbReference>
<proteinExistence type="predicted"/>
<gene>
    <name evidence="6" type="ORF">MtrunA17_Chr1g0198741</name>
</gene>
<keyword evidence="2" id="KW-0238">DNA-binding</keyword>
<keyword evidence="3" id="KW-0804">Transcription</keyword>
<dbReference type="Gramene" id="rna5447">
    <property type="protein sequence ID" value="RHN81409.1"/>
    <property type="gene ID" value="gene5447"/>
</dbReference>
<dbReference type="GO" id="GO:0003677">
    <property type="term" value="F:DNA binding"/>
    <property type="evidence" value="ECO:0007669"/>
    <property type="project" value="UniProtKB-KW"/>
</dbReference>
<evidence type="ECO:0000313" key="6">
    <source>
        <dbReference type="EMBL" id="RHN81409.1"/>
    </source>
</evidence>
<evidence type="ECO:0000256" key="4">
    <source>
        <dbReference type="ARBA" id="ARBA00023242"/>
    </source>
</evidence>
<organism evidence="6 7">
    <name type="scientific">Medicago truncatula</name>
    <name type="common">Barrel medic</name>
    <name type="synonym">Medicago tribuloides</name>
    <dbReference type="NCBI Taxonomy" id="3880"/>
    <lineage>
        <taxon>Eukaryota</taxon>
        <taxon>Viridiplantae</taxon>
        <taxon>Streptophyta</taxon>
        <taxon>Embryophyta</taxon>
        <taxon>Tracheophyta</taxon>
        <taxon>Spermatophyta</taxon>
        <taxon>Magnoliopsida</taxon>
        <taxon>eudicotyledons</taxon>
        <taxon>Gunneridae</taxon>
        <taxon>Pentapetalae</taxon>
        <taxon>rosids</taxon>
        <taxon>fabids</taxon>
        <taxon>Fabales</taxon>
        <taxon>Fabaceae</taxon>
        <taxon>Papilionoideae</taxon>
        <taxon>50 kb inversion clade</taxon>
        <taxon>NPAAA clade</taxon>
        <taxon>Hologalegina</taxon>
        <taxon>IRL clade</taxon>
        <taxon>Trifolieae</taxon>
        <taxon>Medicago</taxon>
    </lineage>
</organism>
<dbReference type="InterPro" id="IPR036093">
    <property type="entry name" value="NAC_dom_sf"/>
</dbReference>
<dbReference type="GO" id="GO:0003700">
    <property type="term" value="F:DNA-binding transcription factor activity"/>
    <property type="evidence" value="ECO:0007669"/>
    <property type="project" value="InterPro"/>
</dbReference>
<dbReference type="Proteomes" id="UP000265566">
    <property type="component" value="Chromosome 1"/>
</dbReference>
<keyword evidence="4" id="KW-0539">Nucleus</keyword>
<dbReference type="PROSITE" id="PS51005">
    <property type="entry name" value="NAC"/>
    <property type="match status" value="1"/>
</dbReference>
<feature type="domain" description="NAC" evidence="5">
    <location>
        <begin position="1"/>
        <end position="111"/>
    </location>
</feature>
<keyword evidence="1" id="KW-0805">Transcription regulation</keyword>
<dbReference type="Pfam" id="PF02365">
    <property type="entry name" value="NAM"/>
    <property type="match status" value="1"/>
</dbReference>
<sequence>MALACKSVSQDGIASHFFHRTVKAYSTGSRKRRRICGGKEFSYVRWHKTGKTKPILLNGVQKGCKKIMVLYMFPENGGKGAKTNWVMHQYHLGTEEDEKEGGHVISIVFYQQQQAKLGEKDDQDVRETAEATIANVALITPNFVTTEPPLITPNFVDQAQETHHIPQILENLPWLEEWLLNSEDDCEEMDNIDLPLNLLDSQQLPETFSWFEDFIQSQSPKRHRENDEQKNQPSLSAYAHLGPEQLKKDKEECQNLDHTGNVQLDSESSDIRLSQQEFSSQELYRLLGW</sequence>
<dbReference type="SUPFAM" id="SSF101941">
    <property type="entry name" value="NAC domain"/>
    <property type="match status" value="1"/>
</dbReference>
<evidence type="ECO:0000256" key="3">
    <source>
        <dbReference type="ARBA" id="ARBA00023163"/>
    </source>
</evidence>
<evidence type="ECO:0000256" key="2">
    <source>
        <dbReference type="ARBA" id="ARBA00023125"/>
    </source>
</evidence>
<dbReference type="EMBL" id="PSQE01000001">
    <property type="protein sequence ID" value="RHN81409.1"/>
    <property type="molecule type" value="Genomic_DNA"/>
</dbReference>
<evidence type="ECO:0000259" key="5">
    <source>
        <dbReference type="PROSITE" id="PS51005"/>
    </source>
</evidence>
<protein>
    <submittedName>
        <fullName evidence="6">Putative transcription factor NAM family</fullName>
    </submittedName>
</protein>
<dbReference type="InterPro" id="IPR003441">
    <property type="entry name" value="NAC-dom"/>
</dbReference>
<reference evidence="7" key="1">
    <citation type="journal article" date="2018" name="Nat. Plants">
        <title>Whole-genome landscape of Medicago truncatula symbiotic genes.</title>
        <authorList>
            <person name="Pecrix Y."/>
            <person name="Staton S.E."/>
            <person name="Sallet E."/>
            <person name="Lelandais-Briere C."/>
            <person name="Moreau S."/>
            <person name="Carrere S."/>
            <person name="Blein T."/>
            <person name="Jardinaud M.F."/>
            <person name="Latrasse D."/>
            <person name="Zouine M."/>
            <person name="Zahm M."/>
            <person name="Kreplak J."/>
            <person name="Mayjonade B."/>
            <person name="Satge C."/>
            <person name="Perez M."/>
            <person name="Cauet S."/>
            <person name="Marande W."/>
            <person name="Chantry-Darmon C."/>
            <person name="Lopez-Roques C."/>
            <person name="Bouchez O."/>
            <person name="Berard A."/>
            <person name="Debelle F."/>
            <person name="Munos S."/>
            <person name="Bendahmane A."/>
            <person name="Berges H."/>
            <person name="Niebel A."/>
            <person name="Buitink J."/>
            <person name="Frugier F."/>
            <person name="Benhamed M."/>
            <person name="Crespi M."/>
            <person name="Gouzy J."/>
            <person name="Gamas P."/>
        </authorList>
    </citation>
    <scope>NUCLEOTIDE SEQUENCE [LARGE SCALE GENOMIC DNA]</scope>
    <source>
        <strain evidence="7">cv. Jemalong A17</strain>
    </source>
</reference>